<comment type="pathway">
    <text evidence="5">Carbohydrate metabolism; pentose and glucuronate interconversion.</text>
</comment>
<comment type="catalytic activity">
    <reaction evidence="1">
        <text>D-mannonate = 2-dehydro-3-deoxy-D-gluconate + H2O</text>
        <dbReference type="Rhea" id="RHEA:20097"/>
        <dbReference type="ChEBI" id="CHEBI:15377"/>
        <dbReference type="ChEBI" id="CHEBI:17767"/>
        <dbReference type="ChEBI" id="CHEBI:57990"/>
        <dbReference type="EC" id="4.2.1.8"/>
    </reaction>
</comment>
<comment type="function">
    <text evidence="4">Catalyzes the dehydration of D-mannonate.</text>
</comment>
<accession>A0A917MBI2</accession>
<dbReference type="EMBL" id="BMER01000002">
    <property type="protein sequence ID" value="GGG89565.1"/>
    <property type="molecule type" value="Genomic_DNA"/>
</dbReference>
<dbReference type="SUPFAM" id="SSF51658">
    <property type="entry name" value="Xylose isomerase-like"/>
    <property type="match status" value="1"/>
</dbReference>
<dbReference type="EC" id="4.2.1.8" evidence="7"/>
<evidence type="ECO:0000256" key="3">
    <source>
        <dbReference type="ARBA" id="ARBA00001954"/>
    </source>
</evidence>
<dbReference type="Pfam" id="PF03786">
    <property type="entry name" value="UxuA"/>
    <property type="match status" value="2"/>
</dbReference>
<organism evidence="11 12">
    <name type="scientific">Parapedobacter pyrenivorans</name>
    <dbReference type="NCBI Taxonomy" id="1305674"/>
    <lineage>
        <taxon>Bacteria</taxon>
        <taxon>Pseudomonadati</taxon>
        <taxon>Bacteroidota</taxon>
        <taxon>Sphingobacteriia</taxon>
        <taxon>Sphingobacteriales</taxon>
        <taxon>Sphingobacteriaceae</taxon>
        <taxon>Parapedobacter</taxon>
    </lineage>
</organism>
<evidence type="ECO:0000313" key="11">
    <source>
        <dbReference type="EMBL" id="GGG89565.1"/>
    </source>
</evidence>
<dbReference type="Gene3D" id="3.20.20.150">
    <property type="entry name" value="Divalent-metal-dependent TIM barrel enzymes"/>
    <property type="match status" value="1"/>
</dbReference>
<reference evidence="11" key="1">
    <citation type="journal article" date="2014" name="Int. J. Syst. Evol. Microbiol.">
        <title>Complete genome sequence of Corynebacterium casei LMG S-19264T (=DSM 44701T), isolated from a smear-ripened cheese.</title>
        <authorList>
            <consortium name="US DOE Joint Genome Institute (JGI-PGF)"/>
            <person name="Walter F."/>
            <person name="Albersmeier A."/>
            <person name="Kalinowski J."/>
            <person name="Ruckert C."/>
        </authorList>
    </citation>
    <scope>NUCLEOTIDE SEQUENCE</scope>
    <source>
        <strain evidence="11">CGMCC 1.12195</strain>
    </source>
</reference>
<evidence type="ECO:0000256" key="9">
    <source>
        <dbReference type="ARBA" id="ARBA00023211"/>
    </source>
</evidence>
<dbReference type="PIRSF" id="PIRSF016049">
    <property type="entry name" value="Man_dehyd"/>
    <property type="match status" value="1"/>
</dbReference>
<keyword evidence="12" id="KW-1185">Reference proteome</keyword>
<keyword evidence="9" id="KW-0464">Manganese</keyword>
<comment type="cofactor">
    <cofactor evidence="3">
        <name>Fe(2+)</name>
        <dbReference type="ChEBI" id="CHEBI:29033"/>
    </cofactor>
</comment>
<evidence type="ECO:0000256" key="8">
    <source>
        <dbReference type="ARBA" id="ARBA00023004"/>
    </source>
</evidence>
<dbReference type="GO" id="GO:0042840">
    <property type="term" value="P:D-glucuronate catabolic process"/>
    <property type="evidence" value="ECO:0007669"/>
    <property type="project" value="TreeGrafter"/>
</dbReference>
<evidence type="ECO:0000256" key="4">
    <source>
        <dbReference type="ARBA" id="ARBA00002713"/>
    </source>
</evidence>
<evidence type="ECO:0000256" key="7">
    <source>
        <dbReference type="ARBA" id="ARBA00012927"/>
    </source>
</evidence>
<comment type="similarity">
    <text evidence="6">Belongs to the mannonate dehydratase family.</text>
</comment>
<comment type="cofactor">
    <cofactor evidence="2">
        <name>Mn(2+)</name>
        <dbReference type="ChEBI" id="CHEBI:29035"/>
    </cofactor>
</comment>
<sequence length="323" mass="36053">MAMKISDILPPFRHRLWSIALQGGATHAVSRLPLGADGKISWDYIDLLHLRESFRDHGLQLEVIEPGLDGQMHDMKLGTDKRDADIERCKQLIRNMGTVGIPVFCYNFMAKFNWVRTSTTTPARGGALVTSYDHALMKDAPLTDAGVVTADKLWENLKYFLEAVVPVAEEYNVKLALHPDDPPVESIQGISRIITNAEAMQKVLDLVPSAYSGITLCQGTLAAAGENIPEVIRQFGRQRKIFFVHFRDIKGTAERFTETFHDEGQTNMVEAIKTYKEVGFDGPVRIDHAPTLEGEDNRDPGYAEMGRLYALGYLRGLQESAGY</sequence>
<evidence type="ECO:0000256" key="2">
    <source>
        <dbReference type="ARBA" id="ARBA00001936"/>
    </source>
</evidence>
<reference evidence="11" key="2">
    <citation type="submission" date="2020-09" db="EMBL/GenBank/DDBJ databases">
        <authorList>
            <person name="Sun Q."/>
            <person name="Zhou Y."/>
        </authorList>
    </citation>
    <scope>NUCLEOTIDE SEQUENCE</scope>
    <source>
        <strain evidence="11">CGMCC 1.12195</strain>
    </source>
</reference>
<dbReference type="InterPro" id="IPR004628">
    <property type="entry name" value="Man_deHydtase"/>
</dbReference>
<name>A0A917MBI2_9SPHI</name>
<dbReference type="RefSeq" id="WP_229738728.1">
    <property type="nucleotide sequence ID" value="NZ_BMER01000002.1"/>
</dbReference>
<evidence type="ECO:0000256" key="10">
    <source>
        <dbReference type="ARBA" id="ARBA00023239"/>
    </source>
</evidence>
<dbReference type="GO" id="GO:0008927">
    <property type="term" value="F:mannonate dehydratase activity"/>
    <property type="evidence" value="ECO:0007669"/>
    <property type="project" value="UniProtKB-EC"/>
</dbReference>
<protein>
    <recommendedName>
        <fullName evidence="7">mannonate dehydratase</fullName>
        <ecNumber evidence="7">4.2.1.8</ecNumber>
    </recommendedName>
</protein>
<dbReference type="Proteomes" id="UP000660862">
    <property type="component" value="Unassembled WGS sequence"/>
</dbReference>
<proteinExistence type="inferred from homology"/>
<keyword evidence="8" id="KW-0408">Iron</keyword>
<dbReference type="GO" id="GO:0030145">
    <property type="term" value="F:manganese ion binding"/>
    <property type="evidence" value="ECO:0007669"/>
    <property type="project" value="TreeGrafter"/>
</dbReference>
<evidence type="ECO:0000313" key="12">
    <source>
        <dbReference type="Proteomes" id="UP000660862"/>
    </source>
</evidence>
<dbReference type="PANTHER" id="PTHR30387:SF2">
    <property type="entry name" value="MANNONATE DEHYDRATASE"/>
    <property type="match status" value="1"/>
</dbReference>
<evidence type="ECO:0000256" key="5">
    <source>
        <dbReference type="ARBA" id="ARBA00004892"/>
    </source>
</evidence>
<dbReference type="GO" id="GO:0008198">
    <property type="term" value="F:ferrous iron binding"/>
    <property type="evidence" value="ECO:0007669"/>
    <property type="project" value="TreeGrafter"/>
</dbReference>
<dbReference type="PANTHER" id="PTHR30387">
    <property type="entry name" value="MANNONATE DEHYDRATASE"/>
    <property type="match status" value="1"/>
</dbReference>
<evidence type="ECO:0000256" key="1">
    <source>
        <dbReference type="ARBA" id="ARBA00001794"/>
    </source>
</evidence>
<evidence type="ECO:0000256" key="6">
    <source>
        <dbReference type="ARBA" id="ARBA00007389"/>
    </source>
</evidence>
<dbReference type="InterPro" id="IPR036237">
    <property type="entry name" value="Xyl_isomerase-like_sf"/>
</dbReference>
<dbReference type="AlphaFoldDB" id="A0A917MBI2"/>
<comment type="caution">
    <text evidence="11">The sequence shown here is derived from an EMBL/GenBank/DDBJ whole genome shotgun (WGS) entry which is preliminary data.</text>
</comment>
<keyword evidence="10" id="KW-0456">Lyase</keyword>
<gene>
    <name evidence="11" type="primary">uxuA</name>
    <name evidence="11" type="ORF">GCM10007415_24690</name>
</gene>